<comment type="similarity">
    <text evidence="1">Belongs to the D-isomer specific 2-hydroxyacid dehydrogenase family.</text>
</comment>
<dbReference type="GO" id="GO:0030267">
    <property type="term" value="F:glyoxylate reductase (NADPH) activity"/>
    <property type="evidence" value="ECO:0007669"/>
    <property type="project" value="TreeGrafter"/>
</dbReference>
<dbReference type="SUPFAM" id="SSF51735">
    <property type="entry name" value="NAD(P)-binding Rossmann-fold domains"/>
    <property type="match status" value="1"/>
</dbReference>
<proteinExistence type="inferred from homology"/>
<gene>
    <name evidence="6" type="ORF">UFOPK1495_01286</name>
</gene>
<evidence type="ECO:0000256" key="1">
    <source>
        <dbReference type="ARBA" id="ARBA00005854"/>
    </source>
</evidence>
<dbReference type="InterPro" id="IPR050223">
    <property type="entry name" value="D-isomer_2-hydroxyacid_DH"/>
</dbReference>
<dbReference type="GO" id="GO:0005829">
    <property type="term" value="C:cytosol"/>
    <property type="evidence" value="ECO:0007669"/>
    <property type="project" value="TreeGrafter"/>
</dbReference>
<dbReference type="SUPFAM" id="SSF52283">
    <property type="entry name" value="Formate/glycerate dehydrogenase catalytic domain-like"/>
    <property type="match status" value="1"/>
</dbReference>
<dbReference type="EMBL" id="CAEZSU010000145">
    <property type="protein sequence ID" value="CAB4557588.1"/>
    <property type="molecule type" value="Genomic_DNA"/>
</dbReference>
<dbReference type="Gene3D" id="3.40.50.720">
    <property type="entry name" value="NAD(P)-binding Rossmann-like Domain"/>
    <property type="match status" value="2"/>
</dbReference>
<sequence length="326" mass="34865">MPPFAMAPVVFVTRPLPAPGIDLLVESGFEVRANDEGRPLQRAELIAGIEQADALLCMLSDRIDVEVLEAAPLLRVISNYAVGFDNIDVAAARQRGVEVTTTPGVLTDATADLAWALLLAAARNLGAGERLVRAGEWTGWAPTQLLGEPLRHQTLGIVGMGAIGQAVARRAQGFGMNVVYFNRNQVASEIETSLGAEFVSLDELLRRSDFISLHAPLNDQSRHMFDARAFRLMKPTAVLVNTGRGALIDEAELVNVLRDGCIAAAGLDVYEFEPKITEGLLTLDNVVLAPHLGSASTLARGDMVRLCCENIVEVLAGRPAVTPAPT</sequence>
<dbReference type="FunFam" id="3.40.50.720:FF:000203">
    <property type="entry name" value="D-3-phosphoglycerate dehydrogenase (SerA)"/>
    <property type="match status" value="1"/>
</dbReference>
<dbReference type="PROSITE" id="PS00671">
    <property type="entry name" value="D_2_HYDROXYACID_DH_3"/>
    <property type="match status" value="1"/>
</dbReference>
<dbReference type="AlphaFoldDB" id="A0A6J6D7H5"/>
<dbReference type="PANTHER" id="PTHR10996:SF283">
    <property type="entry name" value="GLYOXYLATE_HYDROXYPYRUVATE REDUCTASE B"/>
    <property type="match status" value="1"/>
</dbReference>
<keyword evidence="2" id="KW-0560">Oxidoreductase</keyword>
<keyword evidence="3" id="KW-0520">NAD</keyword>
<evidence type="ECO:0000259" key="4">
    <source>
        <dbReference type="Pfam" id="PF00389"/>
    </source>
</evidence>
<evidence type="ECO:0000256" key="2">
    <source>
        <dbReference type="ARBA" id="ARBA00023002"/>
    </source>
</evidence>
<feature type="domain" description="D-isomer specific 2-hydroxyacid dehydrogenase catalytic" evidence="4">
    <location>
        <begin position="10"/>
        <end position="320"/>
    </location>
</feature>
<dbReference type="Pfam" id="PF02826">
    <property type="entry name" value="2-Hacid_dh_C"/>
    <property type="match status" value="1"/>
</dbReference>
<dbReference type="InterPro" id="IPR029753">
    <property type="entry name" value="D-isomer_DH_CS"/>
</dbReference>
<accession>A0A6J6D7H5</accession>
<dbReference type="PANTHER" id="PTHR10996">
    <property type="entry name" value="2-HYDROXYACID DEHYDROGENASE-RELATED"/>
    <property type="match status" value="1"/>
</dbReference>
<feature type="domain" description="D-isomer specific 2-hydroxyacid dehydrogenase NAD-binding" evidence="5">
    <location>
        <begin position="116"/>
        <end position="293"/>
    </location>
</feature>
<dbReference type="InterPro" id="IPR036291">
    <property type="entry name" value="NAD(P)-bd_dom_sf"/>
</dbReference>
<dbReference type="PROSITE" id="PS00670">
    <property type="entry name" value="D_2_HYDROXYACID_DH_2"/>
    <property type="match status" value="1"/>
</dbReference>
<evidence type="ECO:0000259" key="5">
    <source>
        <dbReference type="Pfam" id="PF02826"/>
    </source>
</evidence>
<dbReference type="InterPro" id="IPR029752">
    <property type="entry name" value="D-isomer_DH_CS1"/>
</dbReference>
<organism evidence="6">
    <name type="scientific">freshwater metagenome</name>
    <dbReference type="NCBI Taxonomy" id="449393"/>
    <lineage>
        <taxon>unclassified sequences</taxon>
        <taxon>metagenomes</taxon>
        <taxon>ecological metagenomes</taxon>
    </lineage>
</organism>
<dbReference type="InterPro" id="IPR006140">
    <property type="entry name" value="D-isomer_DH_NAD-bd"/>
</dbReference>
<dbReference type="GO" id="GO:0016618">
    <property type="term" value="F:hydroxypyruvate reductase [NAD(P)H] activity"/>
    <property type="evidence" value="ECO:0007669"/>
    <property type="project" value="TreeGrafter"/>
</dbReference>
<evidence type="ECO:0000256" key="3">
    <source>
        <dbReference type="ARBA" id="ARBA00023027"/>
    </source>
</evidence>
<dbReference type="Pfam" id="PF00389">
    <property type="entry name" value="2-Hacid_dh"/>
    <property type="match status" value="1"/>
</dbReference>
<dbReference type="CDD" id="cd05301">
    <property type="entry name" value="GDH"/>
    <property type="match status" value="1"/>
</dbReference>
<dbReference type="PROSITE" id="PS00065">
    <property type="entry name" value="D_2_HYDROXYACID_DH_1"/>
    <property type="match status" value="1"/>
</dbReference>
<evidence type="ECO:0000313" key="6">
    <source>
        <dbReference type="EMBL" id="CAB4557588.1"/>
    </source>
</evidence>
<name>A0A6J6D7H5_9ZZZZ</name>
<protein>
    <submittedName>
        <fullName evidence="6">Unannotated protein</fullName>
    </submittedName>
</protein>
<dbReference type="GO" id="GO:0051287">
    <property type="term" value="F:NAD binding"/>
    <property type="evidence" value="ECO:0007669"/>
    <property type="project" value="InterPro"/>
</dbReference>
<reference evidence="6" key="1">
    <citation type="submission" date="2020-05" db="EMBL/GenBank/DDBJ databases">
        <authorList>
            <person name="Chiriac C."/>
            <person name="Salcher M."/>
            <person name="Ghai R."/>
            <person name="Kavagutti S V."/>
        </authorList>
    </citation>
    <scope>NUCLEOTIDE SEQUENCE</scope>
</reference>
<dbReference type="InterPro" id="IPR006139">
    <property type="entry name" value="D-isomer_2_OHA_DH_cat_dom"/>
</dbReference>